<dbReference type="PANTHER" id="PTHR11893:SF40">
    <property type="entry name" value="INNEXIN SHAKING-B"/>
    <property type="match status" value="1"/>
</dbReference>
<keyword evidence="6" id="KW-0303">Gap junction</keyword>
<evidence type="ECO:0000256" key="2">
    <source>
        <dbReference type="ARBA" id="ARBA00004651"/>
    </source>
</evidence>
<comment type="caution">
    <text evidence="13">The sequence shown here is derived from an EMBL/GenBank/DDBJ whole genome shotgun (WGS) entry which is preliminary data.</text>
</comment>
<dbReference type="PRINTS" id="PR01262">
    <property type="entry name" value="INNEXIN"/>
</dbReference>
<keyword evidence="3 12" id="KW-0813">Transport</keyword>
<sequence length="391" mass="45992">MVVVWFSAGKMFSPFEQIKNYLKVDHNKVATENWLFKLQTKLSLVLVYLGLLILMSPCVILRDMPLDCFGPDPKIIPLEFLDAYCFLHGTYIVPEAINLRVGIDIPFPGIAPDGPSTTRLYQFRYIFYPFMLALQIFFIRGSRRVWKFLEGGRLKYLISELKIQIAKVDEEKLKKRIDIVTTYMSSNMTFRNSYAYRYVFCELLIMANLVFQFWLVNSLLDNEYLEFGWKGVRYISSLSKEPSWNDHDKEIVENPFIRLFPKMTICKIDVAGSSGNVVIHEALCVMTLNNIAEKVFFAMWFWFMFLAIVSTFGLIYRCSVLFSKRARYMELCLKVDKSVCTREELKNLVDKYSYGDWFVLSLIQKNTDVWVFPQLLEELLRKMFGKRRKDM</sequence>
<feature type="transmembrane region" description="Helical" evidence="12">
    <location>
        <begin position="42"/>
        <end position="62"/>
    </location>
</feature>
<comment type="function">
    <text evidence="12">Structural component of the gap junctions.</text>
</comment>
<evidence type="ECO:0000256" key="9">
    <source>
        <dbReference type="ARBA" id="ARBA00023065"/>
    </source>
</evidence>
<dbReference type="Proteomes" id="UP001642540">
    <property type="component" value="Unassembled WGS sequence"/>
</dbReference>
<evidence type="ECO:0000256" key="4">
    <source>
        <dbReference type="ARBA" id="ARBA00022475"/>
    </source>
</evidence>
<keyword evidence="14" id="KW-1185">Reference proteome</keyword>
<evidence type="ECO:0000256" key="8">
    <source>
        <dbReference type="ARBA" id="ARBA00022989"/>
    </source>
</evidence>
<dbReference type="PROSITE" id="PS51013">
    <property type="entry name" value="PANNEXIN"/>
    <property type="match status" value="1"/>
</dbReference>
<reference evidence="13 14" key="1">
    <citation type="submission" date="2024-08" db="EMBL/GenBank/DDBJ databases">
        <authorList>
            <person name="Cucini C."/>
            <person name="Frati F."/>
        </authorList>
    </citation>
    <scope>NUCLEOTIDE SEQUENCE [LARGE SCALE GENOMIC DNA]</scope>
</reference>
<keyword evidence="5 12" id="KW-0812">Transmembrane</keyword>
<evidence type="ECO:0000256" key="3">
    <source>
        <dbReference type="ARBA" id="ARBA00022448"/>
    </source>
</evidence>
<organism evidence="13 14">
    <name type="scientific">Orchesella dallaii</name>
    <dbReference type="NCBI Taxonomy" id="48710"/>
    <lineage>
        <taxon>Eukaryota</taxon>
        <taxon>Metazoa</taxon>
        <taxon>Ecdysozoa</taxon>
        <taxon>Arthropoda</taxon>
        <taxon>Hexapoda</taxon>
        <taxon>Collembola</taxon>
        <taxon>Entomobryomorpha</taxon>
        <taxon>Entomobryoidea</taxon>
        <taxon>Orchesellidae</taxon>
        <taxon>Orchesellinae</taxon>
        <taxon>Orchesella</taxon>
    </lineage>
</organism>
<evidence type="ECO:0000256" key="5">
    <source>
        <dbReference type="ARBA" id="ARBA00022692"/>
    </source>
</evidence>
<evidence type="ECO:0000256" key="12">
    <source>
        <dbReference type="RuleBase" id="RU010713"/>
    </source>
</evidence>
<proteinExistence type="inferred from homology"/>
<evidence type="ECO:0000256" key="11">
    <source>
        <dbReference type="ARBA" id="ARBA00023303"/>
    </source>
</evidence>
<gene>
    <name evidence="12" type="primary">inx</name>
    <name evidence="13" type="ORF">ODALV1_LOCUS30947</name>
</gene>
<comment type="similarity">
    <text evidence="12">Belongs to the pannexin family.</text>
</comment>
<feature type="transmembrane region" description="Helical" evidence="12">
    <location>
        <begin position="122"/>
        <end position="139"/>
    </location>
</feature>
<evidence type="ECO:0000256" key="6">
    <source>
        <dbReference type="ARBA" id="ARBA00022868"/>
    </source>
</evidence>
<evidence type="ECO:0000313" key="14">
    <source>
        <dbReference type="Proteomes" id="UP001642540"/>
    </source>
</evidence>
<accession>A0ABP1S860</accession>
<evidence type="ECO:0000256" key="1">
    <source>
        <dbReference type="ARBA" id="ARBA00004610"/>
    </source>
</evidence>
<dbReference type="InterPro" id="IPR000990">
    <property type="entry name" value="Innexin"/>
</dbReference>
<keyword evidence="4" id="KW-1003">Cell membrane</keyword>
<dbReference type="Pfam" id="PF00876">
    <property type="entry name" value="Innexin"/>
    <property type="match status" value="1"/>
</dbReference>
<evidence type="ECO:0000313" key="13">
    <source>
        <dbReference type="EMBL" id="CAL8146826.1"/>
    </source>
</evidence>
<feature type="transmembrane region" description="Helical" evidence="12">
    <location>
        <begin position="194"/>
        <end position="215"/>
    </location>
</feature>
<keyword evidence="9 12" id="KW-0406">Ion transport</keyword>
<comment type="subcellular location">
    <subcellularLocation>
        <location evidence="1">Cell junction</location>
        <location evidence="1">Gap junction</location>
    </subcellularLocation>
    <subcellularLocation>
        <location evidence="2 12">Cell membrane</location>
        <topology evidence="2 12">Multi-pass membrane protein</topology>
    </subcellularLocation>
</comment>
<protein>
    <recommendedName>
        <fullName evidence="12">Innexin</fullName>
    </recommendedName>
</protein>
<dbReference type="PANTHER" id="PTHR11893">
    <property type="entry name" value="INNEXIN"/>
    <property type="match status" value="1"/>
</dbReference>
<keyword evidence="8 12" id="KW-1133">Transmembrane helix</keyword>
<name>A0ABP1S860_9HEXA</name>
<evidence type="ECO:0000256" key="7">
    <source>
        <dbReference type="ARBA" id="ARBA00022949"/>
    </source>
</evidence>
<dbReference type="EMBL" id="CAXLJM020000164">
    <property type="protein sequence ID" value="CAL8146826.1"/>
    <property type="molecule type" value="Genomic_DNA"/>
</dbReference>
<keyword evidence="7" id="KW-0965">Cell junction</keyword>
<evidence type="ECO:0000256" key="10">
    <source>
        <dbReference type="ARBA" id="ARBA00023136"/>
    </source>
</evidence>
<keyword evidence="10 12" id="KW-0472">Membrane</keyword>
<keyword evidence="11 12" id="KW-0407">Ion channel</keyword>
<feature type="transmembrane region" description="Helical" evidence="12">
    <location>
        <begin position="295"/>
        <end position="316"/>
    </location>
</feature>